<sequence>MKTLIKFIFFSSLAMLTANFQNVEGAAQNKEELEIAIVQLVSHPSLNDIHQGIVDQLQASGYQEGVNLSINQQNAEGDMSLLQTISDQVVNDQPDLIFAITTPVAQTFQEKTQEIPIILAGITDPLTAGLVDNLDRPGQNISGVSDQVPLEEHFQLMKEIQPEIKKLGIIYSTSDESGRSDAEKAKEVAQSLGLKVELEGVAQAIDVQMVGLQLAGQVDAIYVGADNTVASAFEALLDVTEDSGIGIYPSIDMMVSQGGVAALAINQAEIGHEAALVAIKILEGQKIGDIPISYVKTKYKVYNAKTVEKLDITIPKYLLKSLNEIGGE</sequence>
<dbReference type="Proteomes" id="UP000721415">
    <property type="component" value="Unassembled WGS sequence"/>
</dbReference>
<protein>
    <submittedName>
        <fullName evidence="2">ABC transporter substrate-binding protein</fullName>
    </submittedName>
</protein>
<accession>A0ABS0LPQ0</accession>
<feature type="signal peptide" evidence="1">
    <location>
        <begin position="1"/>
        <end position="20"/>
    </location>
</feature>
<dbReference type="SUPFAM" id="SSF53822">
    <property type="entry name" value="Periplasmic binding protein-like I"/>
    <property type="match status" value="1"/>
</dbReference>
<evidence type="ECO:0000256" key="1">
    <source>
        <dbReference type="SAM" id="SignalP"/>
    </source>
</evidence>
<comment type="caution">
    <text evidence="2">The sequence shown here is derived from an EMBL/GenBank/DDBJ whole genome shotgun (WGS) entry which is preliminary data.</text>
</comment>
<dbReference type="CDD" id="cd06325">
    <property type="entry name" value="PBP1_ABC_unchar_transporter"/>
    <property type="match status" value="1"/>
</dbReference>
<feature type="chain" id="PRO_5046305546" evidence="1">
    <location>
        <begin position="21"/>
        <end position="328"/>
    </location>
</feature>
<dbReference type="Gene3D" id="3.40.50.2300">
    <property type="match status" value="2"/>
</dbReference>
<evidence type="ECO:0000313" key="2">
    <source>
        <dbReference type="EMBL" id="MBG9985351.1"/>
    </source>
</evidence>
<keyword evidence="3" id="KW-1185">Reference proteome</keyword>
<proteinExistence type="predicted"/>
<dbReference type="EMBL" id="JACBXQ010000001">
    <property type="protein sequence ID" value="MBG9985351.1"/>
    <property type="molecule type" value="Genomic_DNA"/>
</dbReference>
<dbReference type="Pfam" id="PF04392">
    <property type="entry name" value="ABC_sub_bind"/>
    <property type="match status" value="1"/>
</dbReference>
<keyword evidence="1" id="KW-0732">Signal</keyword>
<dbReference type="InterPro" id="IPR007487">
    <property type="entry name" value="ABC_transpt-TYRBP-like"/>
</dbReference>
<evidence type="ECO:0000313" key="3">
    <source>
        <dbReference type="Proteomes" id="UP000721415"/>
    </source>
</evidence>
<name>A0ABS0LPQ0_9LACT</name>
<dbReference type="PANTHER" id="PTHR35271">
    <property type="entry name" value="ABC TRANSPORTER, SUBSTRATE-BINDING LIPOPROTEIN-RELATED"/>
    <property type="match status" value="1"/>
</dbReference>
<dbReference type="PANTHER" id="PTHR35271:SF1">
    <property type="entry name" value="ABC TRANSPORTER, SUBSTRATE-BINDING LIPOPROTEIN"/>
    <property type="match status" value="1"/>
</dbReference>
<reference evidence="2 3" key="1">
    <citation type="submission" date="2020-07" db="EMBL/GenBank/DDBJ databases">
        <title>Facklamia lactis sp. nov., isolated from raw milk.</title>
        <authorList>
            <person name="Doll E.V."/>
            <person name="Huptas C."/>
            <person name="Staib L."/>
            <person name="Wenning M."/>
            <person name="Scherer S."/>
        </authorList>
    </citation>
    <scope>NUCLEOTIDE SEQUENCE [LARGE SCALE GENOMIC DNA]</scope>
    <source>
        <strain evidence="2 3">DSM 111018</strain>
    </source>
</reference>
<dbReference type="InterPro" id="IPR028082">
    <property type="entry name" value="Peripla_BP_I"/>
</dbReference>
<gene>
    <name evidence="2" type="ORF">HZY91_00415</name>
</gene>
<dbReference type="RefSeq" id="WP_197113414.1">
    <property type="nucleotide sequence ID" value="NZ_JACBXQ010000001.1"/>
</dbReference>
<organism evidence="2 3">
    <name type="scientific">Facklamia lactis</name>
    <dbReference type="NCBI Taxonomy" id="2749967"/>
    <lineage>
        <taxon>Bacteria</taxon>
        <taxon>Bacillati</taxon>
        <taxon>Bacillota</taxon>
        <taxon>Bacilli</taxon>
        <taxon>Lactobacillales</taxon>
        <taxon>Aerococcaceae</taxon>
        <taxon>Facklamia</taxon>
    </lineage>
</organism>